<evidence type="ECO:0000259" key="14">
    <source>
        <dbReference type="PROSITE" id="PS51092"/>
    </source>
</evidence>
<dbReference type="Pfam" id="PF00059">
    <property type="entry name" value="Lectin_C"/>
    <property type="match status" value="4"/>
</dbReference>
<dbReference type="SUPFAM" id="SSF56436">
    <property type="entry name" value="C-type lectin-like"/>
    <property type="match status" value="4"/>
</dbReference>
<dbReference type="AlphaFoldDB" id="A0A8D0GKB4"/>
<dbReference type="GO" id="GO:0006897">
    <property type="term" value="P:endocytosis"/>
    <property type="evidence" value="ECO:0007669"/>
    <property type="project" value="UniProtKB-KW"/>
</dbReference>
<dbReference type="InterPro" id="IPR000562">
    <property type="entry name" value="FN_type2_dom"/>
</dbReference>
<organism evidence="15 16">
    <name type="scientific">Sphenodon punctatus</name>
    <name type="common">Tuatara</name>
    <name type="synonym">Hatteria punctata</name>
    <dbReference type="NCBI Taxonomy" id="8508"/>
    <lineage>
        <taxon>Eukaryota</taxon>
        <taxon>Metazoa</taxon>
        <taxon>Chordata</taxon>
        <taxon>Craniata</taxon>
        <taxon>Vertebrata</taxon>
        <taxon>Euteleostomi</taxon>
        <taxon>Lepidosauria</taxon>
        <taxon>Sphenodontia</taxon>
        <taxon>Sphenodontidae</taxon>
        <taxon>Sphenodon</taxon>
    </lineage>
</organism>
<feature type="domain" description="C-type lectin" evidence="13">
    <location>
        <begin position="374"/>
        <end position="491"/>
    </location>
</feature>
<feature type="signal peptide" evidence="12">
    <location>
        <begin position="1"/>
        <end position="26"/>
    </location>
</feature>
<feature type="domain" description="Fibronectin type-II" evidence="14">
    <location>
        <begin position="169"/>
        <end position="219"/>
    </location>
</feature>
<keyword evidence="7" id="KW-0472">Membrane</keyword>
<reference evidence="15" key="1">
    <citation type="submission" date="2025-08" db="UniProtKB">
        <authorList>
            <consortium name="Ensembl"/>
        </authorList>
    </citation>
    <scope>IDENTIFICATION</scope>
</reference>
<evidence type="ECO:0000256" key="1">
    <source>
        <dbReference type="ARBA" id="ARBA00004167"/>
    </source>
</evidence>
<dbReference type="InterPro" id="IPR016186">
    <property type="entry name" value="C-type_lectin-like/link_sf"/>
</dbReference>
<comment type="caution">
    <text evidence="11">Lacks conserved residue(s) required for the propagation of feature annotation.</text>
</comment>
<dbReference type="InterPro" id="IPR036943">
    <property type="entry name" value="FN_type2_sf"/>
</dbReference>
<dbReference type="InterPro" id="IPR000772">
    <property type="entry name" value="Ricin_B_lectin"/>
</dbReference>
<dbReference type="PROSITE" id="PS51092">
    <property type="entry name" value="FN2_2"/>
    <property type="match status" value="1"/>
</dbReference>
<keyword evidence="8 11" id="KW-1015">Disulfide bond</keyword>
<dbReference type="FunFam" id="3.10.100.10:FF:000022">
    <property type="entry name" value="Mannose receptor C-type 1"/>
    <property type="match status" value="1"/>
</dbReference>
<reference evidence="15" key="2">
    <citation type="submission" date="2025-09" db="UniProtKB">
        <authorList>
            <consortium name="Ensembl"/>
        </authorList>
    </citation>
    <scope>IDENTIFICATION</scope>
</reference>
<evidence type="ECO:0000313" key="15">
    <source>
        <dbReference type="Ensembl" id="ENSSPUP00000008148.1"/>
    </source>
</evidence>
<dbReference type="FunFam" id="3.10.100.10:FF:000016">
    <property type="entry name" value="macrophage mannose receptor 1"/>
    <property type="match status" value="1"/>
</dbReference>
<keyword evidence="2" id="KW-0254">Endocytosis</keyword>
<dbReference type="SMART" id="SM00458">
    <property type="entry name" value="RICIN"/>
    <property type="match status" value="1"/>
</dbReference>
<dbReference type="PROSITE" id="PS00615">
    <property type="entry name" value="C_TYPE_LECTIN_1"/>
    <property type="match status" value="2"/>
</dbReference>
<name>A0A8D0GKB4_SPHPU</name>
<sequence length="749" mass="85899">MKSNSRITMITFIFHMLLLLIHLSHQSDNKVFLIHNEDHNRCVEVESSSSVVTSICNLDNEAQKFQWVSDRNLLSVSLKLCLGVSSKTNSALVALYPCNETSELQQWDCRNETFFAIHDEDLYFNYGNKQNKVMLFSGSAGWSRWKVYGTTDDLCSRGYEEMFTLKGNSYGAPCVFPFKYKNKWYTDCTREDEHDGRLWCGTTADMDEDGFKLYGYCPLKDNIDEHFWMIKNPLTDVYYQINSESALTWHQARKSCQQQSAELLSITELHEQLYLTGLTNGMNLDLWIGLNNLDVNSGWQWIDDGPFRYINWDAGSPSEESAKMCGALDTMNGKWENKDCNQNLGYICQKGNFSLDPVTNSSGSVKCPDSWTTYAGHCYQIYHVFKTWKEALSSCRKEDGDLASIHNVEEYSFLVSHHNYKPTDKFWIGLNDRKTSMYFEWSDGSPVTYTKWLHGEPTHRTNWQEDCVNMQGKDGFWADDDCDQKFSYICRRKPLAGAPTQDETIEPGCQKGWKRHGFYCYLLGQTLVTFSEAKESCEAGQGDLAVVEDRYEQAFLTSLIGQRSEKYFWIGLSDISNPGIFNWTNGKPAEFTHWNTKMPGENPGCVAMRTGTAAGLWDVVSCEEKTTFLCRQRAEGVTTPPPPKTTPLPQCAKEWEAVGDSSKCFKVFETRNKHQKTWFEAQDYCKAMEGELASFHSAEEYNTVSHMRENRHICSWIGLSAFDPDAGFIWSDGSPVSNYFFHLTLQYPF</sequence>
<dbReference type="InterPro" id="IPR016187">
    <property type="entry name" value="CTDL_fold"/>
</dbReference>
<feature type="domain" description="C-type lectin" evidence="13">
    <location>
        <begin position="516"/>
        <end position="631"/>
    </location>
</feature>
<evidence type="ECO:0000256" key="9">
    <source>
        <dbReference type="ARBA" id="ARBA00023170"/>
    </source>
</evidence>
<dbReference type="GO" id="GO:0016020">
    <property type="term" value="C:membrane"/>
    <property type="evidence" value="ECO:0007669"/>
    <property type="project" value="UniProtKB-SubCell"/>
</dbReference>
<dbReference type="PRINTS" id="PR01504">
    <property type="entry name" value="PNCREATITSAP"/>
</dbReference>
<keyword evidence="9" id="KW-0675">Receptor</keyword>
<accession>A0A8D0GKB4</accession>
<comment type="subcellular location">
    <subcellularLocation>
        <location evidence="1">Membrane</location>
        <topology evidence="1">Single-pass membrane protein</topology>
    </subcellularLocation>
</comment>
<dbReference type="Gene3D" id="3.10.100.10">
    <property type="entry name" value="Mannose-Binding Protein A, subunit A"/>
    <property type="match status" value="4"/>
</dbReference>
<evidence type="ECO:0000313" key="16">
    <source>
        <dbReference type="Proteomes" id="UP000694392"/>
    </source>
</evidence>
<feature type="domain" description="C-type lectin" evidence="13">
    <location>
        <begin position="239"/>
        <end position="349"/>
    </location>
</feature>
<dbReference type="CDD" id="cd23407">
    <property type="entry name" value="beta-trefoil_Ricin_MRC1"/>
    <property type="match status" value="1"/>
</dbReference>
<feature type="domain" description="C-type lectin" evidence="13">
    <location>
        <begin position="660"/>
        <end position="739"/>
    </location>
</feature>
<keyword evidence="3" id="KW-0812">Transmembrane</keyword>
<dbReference type="InterPro" id="IPR035992">
    <property type="entry name" value="Ricin_B-like_lectins"/>
</dbReference>
<dbReference type="PROSITE" id="PS50231">
    <property type="entry name" value="RICIN_B_LECTIN"/>
    <property type="match status" value="1"/>
</dbReference>
<dbReference type="FunFam" id="2.80.10.50:FF:000032">
    <property type="entry name" value="macrophage mannose receptor 1"/>
    <property type="match status" value="1"/>
</dbReference>
<dbReference type="CDD" id="cd00037">
    <property type="entry name" value="CLECT"/>
    <property type="match status" value="4"/>
</dbReference>
<evidence type="ECO:0000259" key="13">
    <source>
        <dbReference type="PROSITE" id="PS50041"/>
    </source>
</evidence>
<evidence type="ECO:0000256" key="5">
    <source>
        <dbReference type="ARBA" id="ARBA00022737"/>
    </source>
</evidence>
<dbReference type="InterPro" id="IPR013806">
    <property type="entry name" value="Kringle-like"/>
</dbReference>
<dbReference type="FunFam" id="3.10.100.10:FF:000023">
    <property type="entry name" value="Macrophage mannose receptor 1"/>
    <property type="match status" value="1"/>
</dbReference>
<evidence type="ECO:0000256" key="10">
    <source>
        <dbReference type="ARBA" id="ARBA00023180"/>
    </source>
</evidence>
<dbReference type="SMART" id="SM00034">
    <property type="entry name" value="CLECT"/>
    <property type="match status" value="4"/>
</dbReference>
<dbReference type="SUPFAM" id="SSF57440">
    <property type="entry name" value="Kringle-like"/>
    <property type="match status" value="1"/>
</dbReference>
<evidence type="ECO:0000256" key="6">
    <source>
        <dbReference type="ARBA" id="ARBA00022989"/>
    </source>
</evidence>
<dbReference type="GeneTree" id="ENSGT01050000244842"/>
<keyword evidence="10" id="KW-0325">Glycoprotein</keyword>
<dbReference type="SUPFAM" id="SSF50370">
    <property type="entry name" value="Ricin B-like lectins"/>
    <property type="match status" value="1"/>
</dbReference>
<dbReference type="InterPro" id="IPR001304">
    <property type="entry name" value="C-type_lectin-like"/>
</dbReference>
<dbReference type="Pfam" id="PF00040">
    <property type="entry name" value="fn2"/>
    <property type="match status" value="1"/>
</dbReference>
<proteinExistence type="predicted"/>
<keyword evidence="6" id="KW-1133">Transmembrane helix</keyword>
<protein>
    <submittedName>
        <fullName evidence="15">Uncharacterized protein</fullName>
    </submittedName>
</protein>
<evidence type="ECO:0000256" key="11">
    <source>
        <dbReference type="PROSITE-ProRule" id="PRU00479"/>
    </source>
</evidence>
<dbReference type="FunFam" id="2.10.10.10:FF:000001">
    <property type="entry name" value="Fibronectin 1a isoform 1"/>
    <property type="match status" value="1"/>
</dbReference>
<feature type="disulfide bond" evidence="11">
    <location>
        <begin position="174"/>
        <end position="200"/>
    </location>
</feature>
<evidence type="ECO:0000256" key="7">
    <source>
        <dbReference type="ARBA" id="ARBA00023136"/>
    </source>
</evidence>
<dbReference type="PANTHER" id="PTHR22803">
    <property type="entry name" value="MANNOSE, PHOSPHOLIPASE, LECTIN RECEPTOR RELATED"/>
    <property type="match status" value="1"/>
</dbReference>
<feature type="chain" id="PRO_5034110422" evidence="12">
    <location>
        <begin position="27"/>
        <end position="749"/>
    </location>
</feature>
<dbReference type="InterPro" id="IPR050111">
    <property type="entry name" value="C-type_lectin/snaclec_domain"/>
</dbReference>
<dbReference type="Ensembl" id="ENSSPUT00000008695.1">
    <property type="protein sequence ID" value="ENSSPUP00000008148.1"/>
    <property type="gene ID" value="ENSSPUG00000006330.1"/>
</dbReference>
<dbReference type="SMART" id="SM00059">
    <property type="entry name" value="FN2"/>
    <property type="match status" value="1"/>
</dbReference>
<dbReference type="Gene3D" id="2.80.10.50">
    <property type="match status" value="1"/>
</dbReference>
<dbReference type="Proteomes" id="UP000694392">
    <property type="component" value="Unplaced"/>
</dbReference>
<evidence type="ECO:0000256" key="12">
    <source>
        <dbReference type="SAM" id="SignalP"/>
    </source>
</evidence>
<evidence type="ECO:0000256" key="8">
    <source>
        <dbReference type="ARBA" id="ARBA00023157"/>
    </source>
</evidence>
<evidence type="ECO:0000256" key="4">
    <source>
        <dbReference type="ARBA" id="ARBA00022729"/>
    </source>
</evidence>
<keyword evidence="16" id="KW-1185">Reference proteome</keyword>
<dbReference type="Pfam" id="PF24562">
    <property type="entry name" value="CysR_MRC2_N"/>
    <property type="match status" value="1"/>
</dbReference>
<dbReference type="InterPro" id="IPR018378">
    <property type="entry name" value="C-type_lectin_CS"/>
</dbReference>
<keyword evidence="4 12" id="KW-0732">Signal</keyword>
<keyword evidence="5" id="KW-0677">Repeat</keyword>
<dbReference type="CDD" id="cd00062">
    <property type="entry name" value="FN2"/>
    <property type="match status" value="1"/>
</dbReference>
<dbReference type="PROSITE" id="PS50041">
    <property type="entry name" value="C_TYPE_LECTIN_2"/>
    <property type="match status" value="4"/>
</dbReference>
<evidence type="ECO:0000256" key="3">
    <source>
        <dbReference type="ARBA" id="ARBA00022692"/>
    </source>
</evidence>
<dbReference type="Gene3D" id="2.10.10.10">
    <property type="entry name" value="Fibronectin, type II, collagen-binding"/>
    <property type="match status" value="1"/>
</dbReference>
<evidence type="ECO:0000256" key="2">
    <source>
        <dbReference type="ARBA" id="ARBA00022583"/>
    </source>
</evidence>